<evidence type="ECO:0000313" key="3">
    <source>
        <dbReference type="Proteomes" id="UP000001056"/>
    </source>
</evidence>
<gene>
    <name evidence="2" type="ORF">CHGG_07132</name>
</gene>
<keyword evidence="3" id="KW-1185">Reference proteome</keyword>
<feature type="region of interest" description="Disordered" evidence="1">
    <location>
        <begin position="27"/>
        <end position="60"/>
    </location>
</feature>
<reference evidence="3" key="1">
    <citation type="journal article" date="2015" name="Genome Announc.">
        <title>Draft genome sequence of the cellulolytic fungus Chaetomium globosum.</title>
        <authorList>
            <person name="Cuomo C.A."/>
            <person name="Untereiner W.A."/>
            <person name="Ma L.-J."/>
            <person name="Grabherr M."/>
            <person name="Birren B.W."/>
        </authorList>
    </citation>
    <scope>NUCLEOTIDE SEQUENCE [LARGE SCALE GENOMIC DNA]</scope>
    <source>
        <strain evidence="3">ATCC 6205 / CBS 148.51 / DSM 1962 / NBRC 6347 / NRRL 1970</strain>
    </source>
</reference>
<protein>
    <submittedName>
        <fullName evidence="2">Uncharacterized protein</fullName>
    </submittedName>
</protein>
<proteinExistence type="predicted"/>
<feature type="compositionally biased region" description="Basic and acidic residues" evidence="1">
    <location>
        <begin position="51"/>
        <end position="60"/>
    </location>
</feature>
<sequence length="100" mass="10635">MTTAALLVSTSPYVSTEVLDSSHVERNARNDGKYIHATGSGDYPSVSPKSLHRDSGSSVKEFKYHGGPGLTMRGFVRKSPHQPAANFRGVSGESGARRGS</sequence>
<dbReference type="InParanoid" id="Q2GY22"/>
<dbReference type="HOGENOM" id="CLU_2305764_0_0_1"/>
<evidence type="ECO:0000313" key="2">
    <source>
        <dbReference type="EMBL" id="EAQ85879.1"/>
    </source>
</evidence>
<organism evidence="2 3">
    <name type="scientific">Chaetomium globosum (strain ATCC 6205 / CBS 148.51 / DSM 1962 / NBRC 6347 / NRRL 1970)</name>
    <name type="common">Soil fungus</name>
    <dbReference type="NCBI Taxonomy" id="306901"/>
    <lineage>
        <taxon>Eukaryota</taxon>
        <taxon>Fungi</taxon>
        <taxon>Dikarya</taxon>
        <taxon>Ascomycota</taxon>
        <taxon>Pezizomycotina</taxon>
        <taxon>Sordariomycetes</taxon>
        <taxon>Sordariomycetidae</taxon>
        <taxon>Sordariales</taxon>
        <taxon>Chaetomiaceae</taxon>
        <taxon>Chaetomium</taxon>
    </lineage>
</organism>
<dbReference type="GeneID" id="4393713"/>
<dbReference type="EMBL" id="CH408033">
    <property type="protein sequence ID" value="EAQ85879.1"/>
    <property type="molecule type" value="Genomic_DNA"/>
</dbReference>
<dbReference type="Proteomes" id="UP000001056">
    <property type="component" value="Unassembled WGS sequence"/>
</dbReference>
<feature type="region of interest" description="Disordered" evidence="1">
    <location>
        <begin position="74"/>
        <end position="100"/>
    </location>
</feature>
<dbReference type="AlphaFoldDB" id="Q2GY22"/>
<dbReference type="VEuPathDB" id="FungiDB:CHGG_07132"/>
<accession>Q2GY22</accession>
<evidence type="ECO:0000256" key="1">
    <source>
        <dbReference type="SAM" id="MobiDB-lite"/>
    </source>
</evidence>
<name>Q2GY22_CHAGB</name>
<dbReference type="RefSeq" id="XP_001224788.1">
    <property type="nucleotide sequence ID" value="XM_001224787.1"/>
</dbReference>